<feature type="domain" description="Metallo-beta-lactamase" evidence="3">
    <location>
        <begin position="321"/>
        <end position="510"/>
    </location>
</feature>
<evidence type="ECO:0000313" key="5">
    <source>
        <dbReference type="EMBL" id="UUF06104.1"/>
    </source>
</evidence>
<name>A0ABY5JHD2_9FIRM</name>
<feature type="region of interest" description="Disordered" evidence="1">
    <location>
        <begin position="547"/>
        <end position="661"/>
    </location>
</feature>
<evidence type="ECO:0000256" key="1">
    <source>
        <dbReference type="SAM" id="MobiDB-lite"/>
    </source>
</evidence>
<evidence type="ECO:0000313" key="6">
    <source>
        <dbReference type="Proteomes" id="UP001058016"/>
    </source>
</evidence>
<dbReference type="EMBL" id="CP071249">
    <property type="protein sequence ID" value="UUF06104.1"/>
    <property type="molecule type" value="Genomic_DNA"/>
</dbReference>
<feature type="compositionally biased region" description="Basic and acidic residues" evidence="1">
    <location>
        <begin position="275"/>
        <end position="289"/>
    </location>
</feature>
<dbReference type="SUPFAM" id="SSF56281">
    <property type="entry name" value="Metallo-hydrolase/oxidoreductase"/>
    <property type="match status" value="1"/>
</dbReference>
<dbReference type="InterPro" id="IPR035681">
    <property type="entry name" value="ComA-like_MBL"/>
</dbReference>
<dbReference type="Gene3D" id="3.60.15.10">
    <property type="entry name" value="Ribonuclease Z/Hydroxyacylglutathione hydrolase-like"/>
    <property type="match status" value="1"/>
</dbReference>
<dbReference type="SMART" id="SM00849">
    <property type="entry name" value="Lactamase_B"/>
    <property type="match status" value="1"/>
</dbReference>
<dbReference type="CDD" id="cd07731">
    <property type="entry name" value="ComA-like_MBL-fold"/>
    <property type="match status" value="1"/>
</dbReference>
<dbReference type="InterPro" id="IPR052159">
    <property type="entry name" value="Competence_DNA_uptake"/>
</dbReference>
<dbReference type="Proteomes" id="UP001058016">
    <property type="component" value="Chromosome"/>
</dbReference>
<keyword evidence="2" id="KW-0812">Transmembrane</keyword>
<reference evidence="5 6" key="1">
    <citation type="submission" date="2021-03" db="EMBL/GenBank/DDBJ databases">
        <title>Comparative Genomics and Metabolomics in the genus Turicibacter.</title>
        <authorList>
            <person name="Maki J."/>
            <person name="Looft T."/>
        </authorList>
    </citation>
    <scope>NUCLEOTIDE SEQUENCE [LARGE SCALE GENOMIC DNA]</scope>
    <source>
        <strain evidence="5 6">MMM721</strain>
    </source>
</reference>
<accession>A0ABY5JHD2</accession>
<feature type="transmembrane region" description="Helical" evidence="2">
    <location>
        <begin position="18"/>
        <end position="34"/>
    </location>
</feature>
<feature type="transmembrane region" description="Helical" evidence="2">
    <location>
        <begin position="40"/>
        <end position="59"/>
    </location>
</feature>
<feature type="region of interest" description="Disordered" evidence="1">
    <location>
        <begin position="275"/>
        <end position="308"/>
    </location>
</feature>
<feature type="compositionally biased region" description="Polar residues" evidence="1">
    <location>
        <begin position="292"/>
        <end position="308"/>
    </location>
</feature>
<proteinExistence type="predicted"/>
<dbReference type="InterPro" id="IPR036866">
    <property type="entry name" value="RibonucZ/Hydroxyglut_hydro"/>
</dbReference>
<evidence type="ECO:0000259" key="3">
    <source>
        <dbReference type="SMART" id="SM00849"/>
    </source>
</evidence>
<evidence type="ECO:0000259" key="4">
    <source>
        <dbReference type="SMART" id="SM00894"/>
    </source>
</evidence>
<feature type="compositionally biased region" description="Basic and acidic residues" evidence="1">
    <location>
        <begin position="648"/>
        <end position="661"/>
    </location>
</feature>
<feature type="domain" description="Excalibur calcium-binding" evidence="4">
    <location>
        <begin position="624"/>
        <end position="660"/>
    </location>
</feature>
<keyword evidence="2" id="KW-0472">Membrane</keyword>
<dbReference type="InterPro" id="IPR001279">
    <property type="entry name" value="Metallo-B-lactamas"/>
</dbReference>
<dbReference type="PANTHER" id="PTHR30619">
    <property type="entry name" value="DNA INTERNALIZATION/COMPETENCE PROTEIN COMEC/REC2"/>
    <property type="match status" value="1"/>
</dbReference>
<organism evidence="5 6">
    <name type="scientific">Turicibacter bilis</name>
    <dbReference type="NCBI Taxonomy" id="2735723"/>
    <lineage>
        <taxon>Bacteria</taxon>
        <taxon>Bacillati</taxon>
        <taxon>Bacillota</taxon>
        <taxon>Erysipelotrichia</taxon>
        <taxon>Erysipelotrichales</taxon>
        <taxon>Turicibacteraceae</taxon>
        <taxon>Turicibacter</taxon>
    </lineage>
</organism>
<feature type="transmembrane region" description="Helical" evidence="2">
    <location>
        <begin position="71"/>
        <end position="89"/>
    </location>
</feature>
<keyword evidence="2" id="KW-1133">Transmembrane helix</keyword>
<dbReference type="PANTHER" id="PTHR30619:SF1">
    <property type="entry name" value="RECOMBINATION PROTEIN 2"/>
    <property type="match status" value="1"/>
</dbReference>
<feature type="compositionally biased region" description="Polar residues" evidence="1">
    <location>
        <begin position="612"/>
        <end position="630"/>
    </location>
</feature>
<protein>
    <submittedName>
        <fullName evidence="5">MBL fold metallo-hydrolase</fullName>
    </submittedName>
</protein>
<dbReference type="SMART" id="SM00894">
    <property type="entry name" value="Excalibur"/>
    <property type="match status" value="1"/>
</dbReference>
<gene>
    <name evidence="5" type="ORF">J0J69_00490</name>
</gene>
<dbReference type="RefSeq" id="WP_212725531.1">
    <property type="nucleotide sequence ID" value="NZ_CP071249.1"/>
</dbReference>
<dbReference type="Pfam" id="PF05901">
    <property type="entry name" value="Excalibur"/>
    <property type="match status" value="1"/>
</dbReference>
<dbReference type="Pfam" id="PF00753">
    <property type="entry name" value="Lactamase_B"/>
    <property type="match status" value="1"/>
</dbReference>
<dbReference type="InterPro" id="IPR008613">
    <property type="entry name" value="Excalibur_Ca-bd_domain"/>
</dbReference>
<feature type="compositionally biased region" description="Low complexity" evidence="1">
    <location>
        <begin position="565"/>
        <end position="604"/>
    </location>
</feature>
<sequence length="661" mass="72791">MLNKIFNWWKSLSEKQKGLCILFLLLALPIIFVAGLFLFILIPFIVMLVAFILLVLALFKRDKRRQFGISSLIAFIISVSTFSMVDMFMQSDMMNTEEETVNVDQLEESEKETLAVGSIHENETINHLLSELNAKYGIGLTEESFTEKVQDIKVSFQLNGVDISVSDTDKNLFIELNQTVKKDNDGALLEGFRQLMSALSLPISNTDFNKLVSELKTYQYQDYNKYTINDSDFTLNRQELENDEVKLTIKGQLSKADLFKASDVDYKLELGKVETDKKEESNEEIKNETTEQSIQEAGDNSSPVTQQVSGDTKVHFIDTGHSDSVLIENNGKFALIDAGDRDDDTTVKSYLTGQGVKRLEYLIITHFHADHFGAADTVVTDFEVGTTFVSNGNADTQVYQDFINSLSNKGLKPSVPLEGGEVSLGNATLTFYNTRGGNSNENNNSLVTLLQSGSRQALFTGDAESQVEANLTNIGDVDLFKAGHHGSDTSNTSSLLNRIKPEHVVIMAGANNKYGHPSAEVMNRFKSLGIPVYRTDEQGTIIVTLSEDGVSVDKEPGSYKSGDGTQSSSSTSSNSSNSTSSEASSNSSNSTSSESSSQESTTTQNKDDNPNGVHNQQSTAPQQSYQNCTLLRQDYPDGVPQGHPAYASKHDRDKDGWACER</sequence>
<keyword evidence="6" id="KW-1185">Reference proteome</keyword>
<evidence type="ECO:0000256" key="2">
    <source>
        <dbReference type="SAM" id="Phobius"/>
    </source>
</evidence>